<proteinExistence type="inferred from homology"/>
<comment type="similarity">
    <text evidence="3 10 13">Belongs to the IPP transferase family.</text>
</comment>
<dbReference type="NCBIfam" id="TIGR00174">
    <property type="entry name" value="miaA"/>
    <property type="match status" value="1"/>
</dbReference>
<evidence type="ECO:0000313" key="16">
    <source>
        <dbReference type="Proteomes" id="UP001498935"/>
    </source>
</evidence>
<dbReference type="Pfam" id="PF01715">
    <property type="entry name" value="IPPT"/>
    <property type="match status" value="1"/>
</dbReference>
<reference evidence="15 16" key="1">
    <citation type="submission" date="2024-02" db="EMBL/GenBank/DDBJ databases">
        <title>Characterization of antibiotic resistant novel bacterial strains and their environmental applications.</title>
        <authorList>
            <person name="Manzoor S."/>
            <person name="Abbas S."/>
            <person name="Arshad M."/>
            <person name="Li W.J."/>
            <person name="Ahmed I."/>
        </authorList>
    </citation>
    <scope>NUCLEOTIDE SEQUENCE [LARGE SCALE GENOMIC DNA]</scope>
    <source>
        <strain evidence="15 16">KACC 15558</strain>
    </source>
</reference>
<evidence type="ECO:0000313" key="15">
    <source>
        <dbReference type="EMBL" id="GAA5340114.1"/>
    </source>
</evidence>
<dbReference type="Gene3D" id="3.40.50.300">
    <property type="entry name" value="P-loop containing nucleotide triphosphate hydrolases"/>
    <property type="match status" value="1"/>
</dbReference>
<dbReference type="PANTHER" id="PTHR11088:SF60">
    <property type="entry name" value="TRNA DIMETHYLALLYLTRANSFERASE"/>
    <property type="match status" value="1"/>
</dbReference>
<evidence type="ECO:0000256" key="14">
    <source>
        <dbReference type="SAM" id="MobiDB-lite"/>
    </source>
</evidence>
<evidence type="ECO:0000256" key="12">
    <source>
        <dbReference type="RuleBase" id="RU003784"/>
    </source>
</evidence>
<dbReference type="HAMAP" id="MF_00185">
    <property type="entry name" value="IPP_trans"/>
    <property type="match status" value="1"/>
</dbReference>
<dbReference type="EC" id="2.5.1.75" evidence="10"/>
<feature type="region of interest" description="Disordered" evidence="14">
    <location>
        <begin position="1"/>
        <end position="27"/>
    </location>
</feature>
<dbReference type="InterPro" id="IPR039657">
    <property type="entry name" value="Dimethylallyltransferase"/>
</dbReference>
<keyword evidence="5 10" id="KW-0819">tRNA processing</keyword>
<evidence type="ECO:0000256" key="1">
    <source>
        <dbReference type="ARBA" id="ARBA00001946"/>
    </source>
</evidence>
<comment type="subunit">
    <text evidence="10">Monomer.</text>
</comment>
<evidence type="ECO:0000256" key="9">
    <source>
        <dbReference type="ARBA" id="ARBA00049563"/>
    </source>
</evidence>
<evidence type="ECO:0000256" key="3">
    <source>
        <dbReference type="ARBA" id="ARBA00005842"/>
    </source>
</evidence>
<evidence type="ECO:0000256" key="5">
    <source>
        <dbReference type="ARBA" id="ARBA00022694"/>
    </source>
</evidence>
<dbReference type="EMBL" id="BAABNP010000004">
    <property type="protein sequence ID" value="GAA5340114.1"/>
    <property type="molecule type" value="Genomic_DNA"/>
</dbReference>
<evidence type="ECO:0000256" key="13">
    <source>
        <dbReference type="RuleBase" id="RU003785"/>
    </source>
</evidence>
<comment type="function">
    <text evidence="2 10 12">Catalyzes the transfer of a dimethylallyl group onto the adenine at position 37 in tRNAs that read codons beginning with uridine, leading to the formation of N6-(dimethylallyl)adenosine (i(6)A).</text>
</comment>
<evidence type="ECO:0000256" key="11">
    <source>
        <dbReference type="RuleBase" id="RU003783"/>
    </source>
</evidence>
<keyword evidence="4 10" id="KW-0808">Transferase</keyword>
<comment type="cofactor">
    <cofactor evidence="1 10">
        <name>Mg(2+)</name>
        <dbReference type="ChEBI" id="CHEBI:18420"/>
    </cofactor>
</comment>
<dbReference type="InterPro" id="IPR018022">
    <property type="entry name" value="IPT"/>
</dbReference>
<comment type="caution">
    <text evidence="10">Lacks conserved residue(s) required for the propagation of feature annotation.</text>
</comment>
<dbReference type="InterPro" id="IPR027417">
    <property type="entry name" value="P-loop_NTPase"/>
</dbReference>
<comment type="catalytic activity">
    <reaction evidence="9 10 11">
        <text>adenosine(37) in tRNA + dimethylallyl diphosphate = N(6)-dimethylallyladenosine(37) in tRNA + diphosphate</text>
        <dbReference type="Rhea" id="RHEA:26482"/>
        <dbReference type="Rhea" id="RHEA-COMP:10162"/>
        <dbReference type="Rhea" id="RHEA-COMP:10375"/>
        <dbReference type="ChEBI" id="CHEBI:33019"/>
        <dbReference type="ChEBI" id="CHEBI:57623"/>
        <dbReference type="ChEBI" id="CHEBI:74411"/>
        <dbReference type="ChEBI" id="CHEBI:74415"/>
        <dbReference type="EC" id="2.5.1.75"/>
    </reaction>
</comment>
<feature type="site" description="Interaction with substrate tRNA" evidence="10">
    <location>
        <position position="150"/>
    </location>
</feature>
<evidence type="ECO:0000256" key="10">
    <source>
        <dbReference type="HAMAP-Rule" id="MF_00185"/>
    </source>
</evidence>
<keyword evidence="16" id="KW-1185">Reference proteome</keyword>
<evidence type="ECO:0000256" key="4">
    <source>
        <dbReference type="ARBA" id="ARBA00022679"/>
    </source>
</evidence>
<dbReference type="Proteomes" id="UP001498935">
    <property type="component" value="Unassembled WGS sequence"/>
</dbReference>
<evidence type="ECO:0000256" key="8">
    <source>
        <dbReference type="ARBA" id="ARBA00022842"/>
    </source>
</evidence>
<accession>A0ABP9U1C1</accession>
<feature type="binding site" evidence="10">
    <location>
        <begin position="38"/>
        <end position="45"/>
    </location>
    <ligand>
        <name>ATP</name>
        <dbReference type="ChEBI" id="CHEBI:30616"/>
    </ligand>
</feature>
<comment type="caution">
    <text evidence="15">The sequence shown here is derived from an EMBL/GenBank/DDBJ whole genome shotgun (WGS) entry which is preliminary data.</text>
</comment>
<dbReference type="Gene3D" id="1.10.20.140">
    <property type="match status" value="1"/>
</dbReference>
<protein>
    <recommendedName>
        <fullName evidence="10">tRNA dimethylallyltransferase</fullName>
        <ecNumber evidence="10">2.5.1.75</ecNumber>
    </recommendedName>
    <alternativeName>
        <fullName evidence="10">Dimethylallyl diphosphate:tRNA dimethylallyltransferase</fullName>
        <shortName evidence="10">DMAPP:tRNA dimethylallyltransferase</shortName>
        <shortName evidence="10">DMATase</shortName>
    </alternativeName>
    <alternativeName>
        <fullName evidence="10">Isopentenyl-diphosphate:tRNA isopentenyltransferase</fullName>
        <shortName evidence="10">IPP transferase</shortName>
        <shortName evidence="10">IPPT</shortName>
        <shortName evidence="10">IPTase</shortName>
    </alternativeName>
</protein>
<evidence type="ECO:0000256" key="6">
    <source>
        <dbReference type="ARBA" id="ARBA00022741"/>
    </source>
</evidence>
<keyword evidence="7 10" id="KW-0067">ATP-binding</keyword>
<name>A0ABP9U1C1_9MICO</name>
<sequence length="332" mass="35929">MSTPASARGTTGSVSDTEASQSTTQGADTIPPVITVVGATATGKSDLALDLADHLGGEIVNTDAMQFYRGMDIGTAKLPPAQRRGIDHHLIDILDVTDEANVQTFQAQARAAIAEIRARGHRPILVGGSGLYARAATDRLDFPGTDATVRSCLEAEVEADRWAAHARLADLDPVAAEKITVNDVRRIVRALEVIELTGRPFTASLPEYTEIEPTIHIGLALDRGTLHDRIARRVDLMWEAGWVDEVRTLLDRGLASGKTASRAIGYAQIQDYLAGTLDADAARQSTTVRTRQFARRQDTWFRRDPRITWIDSGVSDAGARLNAALSIVRLES</sequence>
<gene>
    <name evidence="10 15" type="primary">miaA</name>
    <name evidence="15" type="ORF">KACC15558_11540</name>
</gene>
<keyword evidence="8 10" id="KW-0460">Magnesium</keyword>
<keyword evidence="6 10" id="KW-0547">Nucleotide-binding</keyword>
<organism evidence="15 16">
    <name type="scientific">Brevibacterium ammoniilyticum</name>
    <dbReference type="NCBI Taxonomy" id="1046555"/>
    <lineage>
        <taxon>Bacteria</taxon>
        <taxon>Bacillati</taxon>
        <taxon>Actinomycetota</taxon>
        <taxon>Actinomycetes</taxon>
        <taxon>Micrococcales</taxon>
        <taxon>Brevibacteriaceae</taxon>
        <taxon>Brevibacterium</taxon>
    </lineage>
</organism>
<evidence type="ECO:0000256" key="2">
    <source>
        <dbReference type="ARBA" id="ARBA00003213"/>
    </source>
</evidence>
<feature type="site" description="Interaction with substrate tRNA" evidence="10">
    <location>
        <position position="129"/>
    </location>
</feature>
<evidence type="ECO:0000256" key="7">
    <source>
        <dbReference type="ARBA" id="ARBA00022840"/>
    </source>
</evidence>
<dbReference type="PANTHER" id="PTHR11088">
    <property type="entry name" value="TRNA DIMETHYLALLYLTRANSFERASE"/>
    <property type="match status" value="1"/>
</dbReference>
<dbReference type="SUPFAM" id="SSF52540">
    <property type="entry name" value="P-loop containing nucleoside triphosphate hydrolases"/>
    <property type="match status" value="1"/>
</dbReference>
<dbReference type="RefSeq" id="WP_342037567.1">
    <property type="nucleotide sequence ID" value="NZ_BAABBK010000004.1"/>
</dbReference>
<feature type="binding site" evidence="10">
    <location>
        <begin position="40"/>
        <end position="45"/>
    </location>
    <ligand>
        <name>substrate</name>
    </ligand>
</feature>